<sequence length="616" mass="67985">MTSVASEHWSTVRKPCCAQHRGSPFLCTGREQECDSEPVGSVRPKFPTIDDSRSFRTTMDGSVTLLCPAQGFPVPLYKHSRLEIRLFYSASWVPVSRIKMLELECCSRTVAEYISAVLFESSIRVSLSLNEPVGSVRPKFPVMSNINGFMTYQGGSMTLLCAAQGFPVPSHRYDHKPVGSVRPKFPTIDDTRGFRTIKDGSVTLACSAQGFPVPVHKTRRKHPSEISVVTRFADFQSVSWWCDDAAVSCPRVSCSIAQNRHPVLVHSCPDRATFKEPASSTKPRFPSVNDVGLRVTKDTSFTLLCPAQAYPVATYSQLYNDVQPVGFAKPKFPTIDKSRTFESLEARSVQLLCPAQAYPVPVSKTGNQCKAKVHKCRYKGGQANSEHEQGVDDLSSSRVPCPYYTVSNNRYFSKDLPTFYSRLEPTSSAKPKLPANRKVEFVEMKLDGAVSLVCPLQGYPVPITSDLTSSAYSRREGIGVVLACNAQGFPVPAVRLTSDDLSRTIGRYEGQPITIFCAAQGSPNQLEAKHQPFPEKPRSLCYLDESEQKLASPATPRVTLSLRLEPVGSKAPAFAGDTKLSLLIRRVNLDIGLLCNVQGHPPPKARYWTIVLKDFD</sequence>
<gene>
    <name evidence="1" type="ORF">HZH68_000807</name>
</gene>
<name>A0A834NUB5_VESGE</name>
<evidence type="ECO:0000313" key="2">
    <source>
        <dbReference type="Proteomes" id="UP000617340"/>
    </source>
</evidence>
<proteinExistence type="predicted"/>
<dbReference type="EMBL" id="JACSDZ010000001">
    <property type="protein sequence ID" value="KAF7418154.1"/>
    <property type="molecule type" value="Genomic_DNA"/>
</dbReference>
<protein>
    <submittedName>
        <fullName evidence="1">Uncharacterized protein</fullName>
    </submittedName>
</protein>
<dbReference type="Proteomes" id="UP000617340">
    <property type="component" value="Unassembled WGS sequence"/>
</dbReference>
<reference evidence="1" key="1">
    <citation type="journal article" date="2020" name="G3 (Bethesda)">
        <title>High-Quality Assemblies for Three Invasive Social Wasps from the &lt;i&gt;Vespula&lt;/i&gt; Genus.</title>
        <authorList>
            <person name="Harrop T.W.R."/>
            <person name="Guhlin J."/>
            <person name="McLaughlin G.M."/>
            <person name="Permina E."/>
            <person name="Stockwell P."/>
            <person name="Gilligan J."/>
            <person name="Le Lec M.F."/>
            <person name="Gruber M.A.M."/>
            <person name="Quinn O."/>
            <person name="Lovegrove M."/>
            <person name="Duncan E.J."/>
            <person name="Remnant E.J."/>
            <person name="Van Eeckhoven J."/>
            <person name="Graham B."/>
            <person name="Knapp R.A."/>
            <person name="Langford K.W."/>
            <person name="Kronenberg Z."/>
            <person name="Press M.O."/>
            <person name="Eacker S.M."/>
            <person name="Wilson-Rankin E.E."/>
            <person name="Purcell J."/>
            <person name="Lester P.J."/>
            <person name="Dearden P.K."/>
        </authorList>
    </citation>
    <scope>NUCLEOTIDE SEQUENCE</scope>
    <source>
        <strain evidence="1">Linc-1</strain>
    </source>
</reference>
<keyword evidence="2" id="KW-1185">Reference proteome</keyword>
<comment type="caution">
    <text evidence="1">The sequence shown here is derived from an EMBL/GenBank/DDBJ whole genome shotgun (WGS) entry which is preliminary data.</text>
</comment>
<organism evidence="1 2">
    <name type="scientific">Vespula germanica</name>
    <name type="common">German yellow jacket</name>
    <name type="synonym">Paravespula germanica</name>
    <dbReference type="NCBI Taxonomy" id="30212"/>
    <lineage>
        <taxon>Eukaryota</taxon>
        <taxon>Metazoa</taxon>
        <taxon>Ecdysozoa</taxon>
        <taxon>Arthropoda</taxon>
        <taxon>Hexapoda</taxon>
        <taxon>Insecta</taxon>
        <taxon>Pterygota</taxon>
        <taxon>Neoptera</taxon>
        <taxon>Endopterygota</taxon>
        <taxon>Hymenoptera</taxon>
        <taxon>Apocrita</taxon>
        <taxon>Aculeata</taxon>
        <taxon>Vespoidea</taxon>
        <taxon>Vespidae</taxon>
        <taxon>Vespinae</taxon>
        <taxon>Vespula</taxon>
    </lineage>
</organism>
<dbReference type="AlphaFoldDB" id="A0A834NUB5"/>
<evidence type="ECO:0000313" key="1">
    <source>
        <dbReference type="EMBL" id="KAF7418154.1"/>
    </source>
</evidence>
<accession>A0A834NUB5</accession>